<reference evidence="1" key="1">
    <citation type="submission" date="2021-01" db="EMBL/GenBank/DDBJ databases">
        <authorList>
            <person name="Corre E."/>
            <person name="Pelletier E."/>
            <person name="Niang G."/>
            <person name="Scheremetjew M."/>
            <person name="Finn R."/>
            <person name="Kale V."/>
            <person name="Holt S."/>
            <person name="Cochrane G."/>
            <person name="Meng A."/>
            <person name="Brown T."/>
            <person name="Cohen L."/>
        </authorList>
    </citation>
    <scope>NUCLEOTIDE SEQUENCE</scope>
    <source>
        <strain evidence="1">NIES-381</strain>
    </source>
</reference>
<proteinExistence type="predicted"/>
<accession>A0A7S1N1L7</accession>
<dbReference type="AlphaFoldDB" id="A0A7S1N1L7"/>
<gene>
    <name evidence="1" type="ORF">EGYM00392_LOCUS2358</name>
</gene>
<organism evidence="1">
    <name type="scientific">Eutreptiella gymnastica</name>
    <dbReference type="NCBI Taxonomy" id="73025"/>
    <lineage>
        <taxon>Eukaryota</taxon>
        <taxon>Discoba</taxon>
        <taxon>Euglenozoa</taxon>
        <taxon>Euglenida</taxon>
        <taxon>Spirocuta</taxon>
        <taxon>Euglenophyceae</taxon>
        <taxon>Eutreptiales</taxon>
        <taxon>Eutreptiaceae</taxon>
        <taxon>Eutreptiella</taxon>
    </lineage>
</organism>
<evidence type="ECO:0000313" key="1">
    <source>
        <dbReference type="EMBL" id="CAD8991315.1"/>
    </source>
</evidence>
<name>A0A7S1N1L7_9EUGL</name>
<sequence>MRDHNELLNAIDDLDPTDRATNRIIKERFSRSRDALSSFVDLVQVSAKASVPIARFYEWANICVMLHVATLHIRELHKSGLLDQELDDAQEAMHEDIIRDLSGGSDSSR</sequence>
<dbReference type="EMBL" id="HBGA01006637">
    <property type="protein sequence ID" value="CAD8991315.1"/>
    <property type="molecule type" value="Transcribed_RNA"/>
</dbReference>
<protein>
    <submittedName>
        <fullName evidence="1">Uncharacterized protein</fullName>
    </submittedName>
</protein>